<evidence type="ECO:0000256" key="2">
    <source>
        <dbReference type="SAM" id="Phobius"/>
    </source>
</evidence>
<sequence length="317" mass="35793">MRATQGALIVASTLQMILGFSGLWRNVVRFLSPISAVPLVGLVRNVNFSVTFQVAKCVEIGLPELLILVFVSQYLPHVIKLGENVFDRFAVIFAVVIVWIYAHLFTVGGAYNGAAPTTQTSCRTDRAGIVGAAPWVVWYWCWLLCLDVSISQMIRDSCREIAGLLAALTRVGSRSLVQIAAGFKENTLQSKPMVLSTCARWVCSNHLIVFSSSLFPELMKLFIFNDMVNVPFYSEPFVACAVAFCLDNTLHKKRLFDKGEHWWDKFYLSSTRIDEFYFLPFKSLSKEKYPQLLLNLNFHTEVPTSEINQSLGLFPYY</sequence>
<name>A0A8X7QNP9_BRACI</name>
<dbReference type="OrthoDB" id="1738706at2759"/>
<gene>
    <name evidence="3" type="ORF">Bca52824_056042</name>
</gene>
<keyword evidence="2" id="KW-1133">Transmembrane helix</keyword>
<dbReference type="Proteomes" id="UP000886595">
    <property type="component" value="Unassembled WGS sequence"/>
</dbReference>
<evidence type="ECO:0000313" key="3">
    <source>
        <dbReference type="EMBL" id="KAG2273487.1"/>
    </source>
</evidence>
<reference evidence="3 4" key="1">
    <citation type="submission" date="2020-02" db="EMBL/GenBank/DDBJ databases">
        <authorList>
            <person name="Ma Q."/>
            <person name="Huang Y."/>
            <person name="Song X."/>
            <person name="Pei D."/>
        </authorList>
    </citation>
    <scope>NUCLEOTIDE SEQUENCE [LARGE SCALE GENOMIC DNA]</scope>
    <source>
        <strain evidence="3">Sxm20200214</strain>
        <tissue evidence="3">Leaf</tissue>
    </source>
</reference>
<proteinExistence type="inferred from homology"/>
<comment type="caution">
    <text evidence="3">The sequence shown here is derived from an EMBL/GenBank/DDBJ whole genome shotgun (WGS) entry which is preliminary data.</text>
</comment>
<keyword evidence="2" id="KW-0812">Transmembrane</keyword>
<feature type="transmembrane region" description="Helical" evidence="2">
    <location>
        <begin position="132"/>
        <end position="150"/>
    </location>
</feature>
<evidence type="ECO:0000313" key="4">
    <source>
        <dbReference type="Proteomes" id="UP000886595"/>
    </source>
</evidence>
<dbReference type="PANTHER" id="PTHR11119">
    <property type="entry name" value="XANTHINE-URACIL / VITAMIN C PERMEASE FAMILY MEMBER"/>
    <property type="match status" value="1"/>
</dbReference>
<accession>A0A8X7QNP9</accession>
<comment type="similarity">
    <text evidence="1">Belongs to the nucleobase:cation symporter-2 (NCS2) (TC 2.A.40) family.</text>
</comment>
<feature type="transmembrane region" description="Helical" evidence="2">
    <location>
        <begin position="91"/>
        <end position="112"/>
    </location>
</feature>
<dbReference type="AlphaFoldDB" id="A0A8X7QNP9"/>
<organism evidence="3 4">
    <name type="scientific">Brassica carinata</name>
    <name type="common">Ethiopian mustard</name>
    <name type="synonym">Abyssinian cabbage</name>
    <dbReference type="NCBI Taxonomy" id="52824"/>
    <lineage>
        <taxon>Eukaryota</taxon>
        <taxon>Viridiplantae</taxon>
        <taxon>Streptophyta</taxon>
        <taxon>Embryophyta</taxon>
        <taxon>Tracheophyta</taxon>
        <taxon>Spermatophyta</taxon>
        <taxon>Magnoliopsida</taxon>
        <taxon>eudicotyledons</taxon>
        <taxon>Gunneridae</taxon>
        <taxon>Pentapetalae</taxon>
        <taxon>rosids</taxon>
        <taxon>malvids</taxon>
        <taxon>Brassicales</taxon>
        <taxon>Brassicaceae</taxon>
        <taxon>Brassiceae</taxon>
        <taxon>Brassica</taxon>
    </lineage>
</organism>
<keyword evidence="2" id="KW-0472">Membrane</keyword>
<dbReference type="EMBL" id="JAAMPC010000012">
    <property type="protein sequence ID" value="KAG2273487.1"/>
    <property type="molecule type" value="Genomic_DNA"/>
</dbReference>
<protein>
    <submittedName>
        <fullName evidence="3">Uncharacterized protein</fullName>
    </submittedName>
</protein>
<evidence type="ECO:0000256" key="1">
    <source>
        <dbReference type="ARBA" id="ARBA00008821"/>
    </source>
</evidence>
<keyword evidence="4" id="KW-1185">Reference proteome</keyword>